<dbReference type="PhylomeDB" id="B6Q7A8"/>
<evidence type="ECO:0000256" key="1">
    <source>
        <dbReference type="SAM" id="Phobius"/>
    </source>
</evidence>
<keyword evidence="1" id="KW-0472">Membrane</keyword>
<evidence type="ECO:0000313" key="3">
    <source>
        <dbReference type="Proteomes" id="UP000001294"/>
    </source>
</evidence>
<protein>
    <recommendedName>
        <fullName evidence="4">CorA family metal ion transporter</fullName>
    </recommendedName>
</protein>
<dbReference type="HOGENOM" id="CLU_031146_0_0_1"/>
<dbReference type="VEuPathDB" id="FungiDB:PMAA_015720"/>
<dbReference type="Proteomes" id="UP000001294">
    <property type="component" value="Unassembled WGS sequence"/>
</dbReference>
<gene>
    <name evidence="2" type="ORF">PMAA_015720</name>
</gene>
<keyword evidence="3" id="KW-1185">Reference proteome</keyword>
<dbReference type="OrthoDB" id="2830640at2759"/>
<feature type="transmembrane region" description="Helical" evidence="1">
    <location>
        <begin position="443"/>
        <end position="464"/>
    </location>
</feature>
<accession>B6Q7A8</accession>
<organism evidence="2 3">
    <name type="scientific">Talaromyces marneffei (strain ATCC 18224 / CBS 334.59 / QM 7333)</name>
    <name type="common">Penicillium marneffei</name>
    <dbReference type="NCBI Taxonomy" id="441960"/>
    <lineage>
        <taxon>Eukaryota</taxon>
        <taxon>Fungi</taxon>
        <taxon>Dikarya</taxon>
        <taxon>Ascomycota</taxon>
        <taxon>Pezizomycotina</taxon>
        <taxon>Eurotiomycetes</taxon>
        <taxon>Eurotiomycetidae</taxon>
        <taxon>Eurotiales</taxon>
        <taxon>Trichocomaceae</taxon>
        <taxon>Talaromyces</taxon>
        <taxon>Talaromyces sect. Talaromyces</taxon>
    </lineage>
</organism>
<feature type="transmembrane region" description="Helical" evidence="1">
    <location>
        <begin position="406"/>
        <end position="431"/>
    </location>
</feature>
<keyword evidence="1" id="KW-0812">Transmembrane</keyword>
<dbReference type="AlphaFoldDB" id="B6Q7A8"/>
<proteinExistence type="predicted"/>
<keyword evidence="1" id="KW-1133">Transmembrane helix</keyword>
<evidence type="ECO:0008006" key="4">
    <source>
        <dbReference type="Google" id="ProtNLM"/>
    </source>
</evidence>
<dbReference type="EMBL" id="DS995899">
    <property type="protein sequence ID" value="EEA26650.1"/>
    <property type="molecule type" value="Genomic_DNA"/>
</dbReference>
<name>B6Q7A8_TALMQ</name>
<dbReference type="Gene3D" id="1.20.58.340">
    <property type="entry name" value="Magnesium transport protein CorA, transmembrane region"/>
    <property type="match status" value="1"/>
</dbReference>
<reference evidence="3" key="1">
    <citation type="journal article" date="2015" name="Genome Announc.">
        <title>Genome sequence of the AIDS-associated pathogen Penicillium marneffei (ATCC18224) and its near taxonomic relative Talaromyces stipitatus (ATCC10500).</title>
        <authorList>
            <person name="Nierman W.C."/>
            <person name="Fedorova-Abrams N.D."/>
            <person name="Andrianopoulos A."/>
        </authorList>
    </citation>
    <scope>NUCLEOTIDE SEQUENCE [LARGE SCALE GENOMIC DNA]</scope>
    <source>
        <strain evidence="3">ATCC 18224 / CBS 334.59 / QM 7333</strain>
    </source>
</reference>
<evidence type="ECO:0000313" key="2">
    <source>
        <dbReference type="EMBL" id="EEA26650.1"/>
    </source>
</evidence>
<sequence>MNNVWHNAWLPEREVNELDFTYNIESRLGGLSDLKSLHGVFNAVQLNTHLAKETNFSNSTSIQCLQADGHSLRQINMDDCKLSNLLREYRESTVLSTNGMANSDSSRYLKPSSFMALFVPLIPHGGTSYGNRIPMTRDLALDMFSSLKLNPLFFLNMLGRPDYWAPQTRWETSSDNAFQSCDFFCQHPRWNLEVQGAPLSVCLRYEANHGRIIYVIAHKVNDNCVDALRHMLNVSIQRPSSLIEDPFDIHVLLSTLSFEASKYHITHFRRFMWSQFNRVEEQIGGGSKDRAELRELTRKLQIISQNADSHIANADVAIISAKGIQAAHAKLHRALKSPLCSTERGADTTEYVINSLEKQKLWFLNYKNRKDGMMSLVFNLVTQQDAANSIEIAADTKRDSTSMNAIAALTMVFLPGTFTATILGAGIFSASTNGNGIRVSNLWWLWIAFTVPLTLGIMLGWWYYRKKEKKIEENARLQEERQAEKSKAGV</sequence>